<evidence type="ECO:0000313" key="10">
    <source>
        <dbReference type="Proteomes" id="UP000002030"/>
    </source>
</evidence>
<feature type="transmembrane region" description="Helical" evidence="7">
    <location>
        <begin position="409"/>
        <end position="433"/>
    </location>
</feature>
<keyword evidence="3" id="KW-0997">Cell inner membrane</keyword>
<organism evidence="9 10">
    <name type="scientific">Thermanaerovibrio acidaminovorans (strain ATCC 49978 / DSM 6589 / Su883)</name>
    <name type="common">Selenomonas acidaminovorans</name>
    <dbReference type="NCBI Taxonomy" id="525903"/>
    <lineage>
        <taxon>Bacteria</taxon>
        <taxon>Thermotogati</taxon>
        <taxon>Synergistota</taxon>
        <taxon>Synergistia</taxon>
        <taxon>Synergistales</taxon>
        <taxon>Synergistaceae</taxon>
        <taxon>Thermanaerovibrio</taxon>
    </lineage>
</organism>
<dbReference type="STRING" id="525903.Taci_1441"/>
<dbReference type="AlphaFoldDB" id="D1B6N0"/>
<evidence type="ECO:0000256" key="4">
    <source>
        <dbReference type="ARBA" id="ARBA00022692"/>
    </source>
</evidence>
<feature type="transmembrane region" description="Helical" evidence="7">
    <location>
        <begin position="51"/>
        <end position="69"/>
    </location>
</feature>
<dbReference type="GO" id="GO:0022857">
    <property type="term" value="F:transmembrane transporter activity"/>
    <property type="evidence" value="ECO:0007669"/>
    <property type="project" value="TreeGrafter"/>
</dbReference>
<reference evidence="9 10" key="1">
    <citation type="journal article" date="2009" name="Stand. Genomic Sci.">
        <title>Complete genome sequence of Thermanaerovibrio acidaminovorans type strain (Su883).</title>
        <authorList>
            <person name="Chovatia M."/>
            <person name="Sikorski J."/>
            <person name="Schroder M."/>
            <person name="Lapidus A."/>
            <person name="Nolan M."/>
            <person name="Tice H."/>
            <person name="Glavina Del Rio T."/>
            <person name="Copeland A."/>
            <person name="Cheng J.F."/>
            <person name="Lucas S."/>
            <person name="Chen F."/>
            <person name="Bruce D."/>
            <person name="Goodwin L."/>
            <person name="Pitluck S."/>
            <person name="Ivanova N."/>
            <person name="Mavromatis K."/>
            <person name="Ovchinnikova G."/>
            <person name="Pati A."/>
            <person name="Chen A."/>
            <person name="Palaniappan K."/>
            <person name="Land M."/>
            <person name="Hauser L."/>
            <person name="Chang Y.J."/>
            <person name="Jeffries C.D."/>
            <person name="Chain P."/>
            <person name="Saunders E."/>
            <person name="Detter J.C."/>
            <person name="Brettin T."/>
            <person name="Rohde M."/>
            <person name="Goker M."/>
            <person name="Spring S."/>
            <person name="Bristow J."/>
            <person name="Markowitz V."/>
            <person name="Hugenholtz P."/>
            <person name="Kyrpides N.C."/>
            <person name="Klenk H.P."/>
            <person name="Eisen J.A."/>
        </authorList>
    </citation>
    <scope>NUCLEOTIDE SEQUENCE [LARGE SCALE GENOMIC DNA]</scope>
    <source>
        <strain evidence="10">ATCC 49978 / DSM 6589 / Su883</strain>
    </source>
</reference>
<evidence type="ECO:0000256" key="6">
    <source>
        <dbReference type="ARBA" id="ARBA00023136"/>
    </source>
</evidence>
<dbReference type="PANTHER" id="PTHR33362:SF2">
    <property type="entry name" value="TRAP TRANSPORTER LARGE PERMEASE PROTEIN"/>
    <property type="match status" value="1"/>
</dbReference>
<gene>
    <name evidence="9" type="ordered locus">Taci_1441</name>
</gene>
<feature type="transmembrane region" description="Helical" evidence="7">
    <location>
        <begin position="223"/>
        <end position="242"/>
    </location>
</feature>
<dbReference type="HOGENOM" id="CLU_019824_4_1_0"/>
<dbReference type="KEGG" id="tai:Taci_1441"/>
<evidence type="ECO:0000256" key="3">
    <source>
        <dbReference type="ARBA" id="ARBA00022519"/>
    </source>
</evidence>
<dbReference type="OrthoDB" id="9772674at2"/>
<feature type="transmembrane region" description="Helical" evidence="7">
    <location>
        <begin position="139"/>
        <end position="163"/>
    </location>
</feature>
<dbReference type="PIRSF" id="PIRSF006066">
    <property type="entry name" value="HI0050"/>
    <property type="match status" value="1"/>
</dbReference>
<protein>
    <submittedName>
        <fullName evidence="9">TRAP dicarboxylate transporter, DctM subunit</fullName>
    </submittedName>
</protein>
<name>D1B6N0_THEAS</name>
<dbReference type="eggNOG" id="COG1593">
    <property type="taxonomic scope" value="Bacteria"/>
</dbReference>
<evidence type="ECO:0000256" key="5">
    <source>
        <dbReference type="ARBA" id="ARBA00022989"/>
    </source>
</evidence>
<feature type="domain" description="TRAP C4-dicarboxylate transport system permease DctM subunit" evidence="8">
    <location>
        <begin position="7"/>
        <end position="424"/>
    </location>
</feature>
<dbReference type="PATRIC" id="fig|525903.6.peg.1441"/>
<dbReference type="NCBIfam" id="TIGR00786">
    <property type="entry name" value="dctM"/>
    <property type="match status" value="1"/>
</dbReference>
<dbReference type="GO" id="GO:0005886">
    <property type="term" value="C:plasma membrane"/>
    <property type="evidence" value="ECO:0007669"/>
    <property type="project" value="UniProtKB-SubCell"/>
</dbReference>
<feature type="transmembrane region" description="Helical" evidence="7">
    <location>
        <begin position="366"/>
        <end position="388"/>
    </location>
</feature>
<proteinExistence type="predicted"/>
<comment type="subcellular location">
    <subcellularLocation>
        <location evidence="1">Cell inner membrane</location>
        <topology evidence="1">Multi-pass membrane protein</topology>
    </subcellularLocation>
</comment>
<dbReference type="RefSeq" id="WP_012870182.1">
    <property type="nucleotide sequence ID" value="NC_013522.1"/>
</dbReference>
<keyword evidence="4 7" id="KW-0812">Transmembrane</keyword>
<feature type="transmembrane region" description="Helical" evidence="7">
    <location>
        <begin position="248"/>
        <end position="264"/>
    </location>
</feature>
<keyword evidence="5 7" id="KW-1133">Transmembrane helix</keyword>
<dbReference type="EnsemblBacteria" id="ACZ19671">
    <property type="protein sequence ID" value="ACZ19671"/>
    <property type="gene ID" value="Taci_1441"/>
</dbReference>
<dbReference type="Proteomes" id="UP000002030">
    <property type="component" value="Chromosome"/>
</dbReference>
<feature type="transmembrane region" description="Helical" evidence="7">
    <location>
        <begin position="271"/>
        <end position="291"/>
    </location>
</feature>
<evidence type="ECO:0000256" key="7">
    <source>
        <dbReference type="SAM" id="Phobius"/>
    </source>
</evidence>
<feature type="transmembrane region" description="Helical" evidence="7">
    <location>
        <begin position="105"/>
        <end position="127"/>
    </location>
</feature>
<dbReference type="PANTHER" id="PTHR33362">
    <property type="entry name" value="SIALIC ACID TRAP TRANSPORTER PERMEASE PROTEIN SIAT-RELATED"/>
    <property type="match status" value="1"/>
</dbReference>
<dbReference type="Pfam" id="PF06808">
    <property type="entry name" value="DctM"/>
    <property type="match status" value="1"/>
</dbReference>
<evidence type="ECO:0000256" key="2">
    <source>
        <dbReference type="ARBA" id="ARBA00022475"/>
    </source>
</evidence>
<keyword evidence="6 7" id="KW-0472">Membrane</keyword>
<dbReference type="InterPro" id="IPR010656">
    <property type="entry name" value="DctM"/>
</dbReference>
<sequence length="438" mass="46656">MIYVALLVLMFCLLIGVPVPVSFMASAAWLIFFGGPDGTGYDPSQLLPYGFAQMNSVSLIAIAMFIMAGGIMERGRIGEKLIDLVDVFVGHLKGGLGVVGTVSCAVFGSISGAACATLSCIGSIMFPRFEAGGYPRGHAAALMSNASLLGLLIPPNATLIIFAWISGQSILACFLSTVVPGILATALICLVNLYLLKDNPSVLVSERRSAPERLRMLKSRGRGALPALMLPVIVLGGVYGGIMTTTEASAVAVLYSIPVALWVYRGTDWRGLAAVVVESAVTTGVIMAMLYSVSMLSRLYVLEDLPSKMLYLFQSISSNRWVIMAMINVFLVIMGMLMDDISVVVLTTPIMMPIITQLGFSPIHYAAVVGVNTALGCITPPAAPVLYLGGRLAKAPINEMMGPALKFMLLCWVPILLFTAYVPKLVLFLPHVILGVPW</sequence>
<evidence type="ECO:0000313" key="9">
    <source>
        <dbReference type="EMBL" id="ACZ19671.1"/>
    </source>
</evidence>
<evidence type="ECO:0000256" key="1">
    <source>
        <dbReference type="ARBA" id="ARBA00004429"/>
    </source>
</evidence>
<accession>D1B6N0</accession>
<feature type="transmembrane region" description="Helical" evidence="7">
    <location>
        <begin position="169"/>
        <end position="195"/>
    </location>
</feature>
<dbReference type="InterPro" id="IPR004681">
    <property type="entry name" value="TRAP_DctM"/>
</dbReference>
<evidence type="ECO:0000259" key="8">
    <source>
        <dbReference type="Pfam" id="PF06808"/>
    </source>
</evidence>
<keyword evidence="10" id="KW-1185">Reference proteome</keyword>
<keyword evidence="2" id="KW-1003">Cell membrane</keyword>
<dbReference type="EMBL" id="CP001818">
    <property type="protein sequence ID" value="ACZ19671.1"/>
    <property type="molecule type" value="Genomic_DNA"/>
</dbReference>